<dbReference type="InterPro" id="IPR001932">
    <property type="entry name" value="PPM-type_phosphatase-like_dom"/>
</dbReference>
<dbReference type="AlphaFoldDB" id="A0A7K3LZG3"/>
<comment type="caution">
    <text evidence="2">The sequence shown here is derived from an EMBL/GenBank/DDBJ whole genome shotgun (WGS) entry which is preliminary data.</text>
</comment>
<evidence type="ECO:0000313" key="2">
    <source>
        <dbReference type="EMBL" id="NDL56421.1"/>
    </source>
</evidence>
<dbReference type="EMBL" id="WLZY01000001">
    <property type="protein sequence ID" value="NDL56421.1"/>
    <property type="molecule type" value="Genomic_DNA"/>
</dbReference>
<evidence type="ECO:0000259" key="1">
    <source>
        <dbReference type="PROSITE" id="PS51746"/>
    </source>
</evidence>
<organism evidence="2 3">
    <name type="scientific">Phytoactinopolyspora mesophila</name>
    <dbReference type="NCBI Taxonomy" id="2650750"/>
    <lineage>
        <taxon>Bacteria</taxon>
        <taxon>Bacillati</taxon>
        <taxon>Actinomycetota</taxon>
        <taxon>Actinomycetes</taxon>
        <taxon>Jiangellales</taxon>
        <taxon>Jiangellaceae</taxon>
        <taxon>Phytoactinopolyspora</taxon>
    </lineage>
</organism>
<dbReference type="Gene3D" id="3.60.40.10">
    <property type="entry name" value="PPM-type phosphatase domain"/>
    <property type="match status" value="1"/>
</dbReference>
<reference evidence="2 3" key="1">
    <citation type="submission" date="2019-11" db="EMBL/GenBank/DDBJ databases">
        <authorList>
            <person name="Li X.-J."/>
            <person name="Feng X.-M."/>
        </authorList>
    </citation>
    <scope>NUCLEOTIDE SEQUENCE [LARGE SCALE GENOMIC DNA]</scope>
    <source>
        <strain evidence="2 3">XMNu-373</strain>
    </source>
</reference>
<proteinExistence type="predicted"/>
<evidence type="ECO:0000313" key="3">
    <source>
        <dbReference type="Proteomes" id="UP000460435"/>
    </source>
</evidence>
<dbReference type="SMART" id="SM00331">
    <property type="entry name" value="PP2C_SIG"/>
    <property type="match status" value="1"/>
</dbReference>
<dbReference type="RefSeq" id="WP_162449006.1">
    <property type="nucleotide sequence ID" value="NZ_WLZY01000001.1"/>
</dbReference>
<dbReference type="CDD" id="cd00143">
    <property type="entry name" value="PP2Cc"/>
    <property type="match status" value="1"/>
</dbReference>
<sequence length="270" mass="28074">MLRFRPAAMSHRGLVRQNNEDSGYAGPALLLVADGVGGHAAGEVASASVAHVMAAFALRAERDQNPAALLEEAVRYAFAHLRHGVAAEPDRTGMATTLTAVLAHQNGCALAHVGDSRAYRLSGGTLRQITRDDTYVQELIDAGKISRIDVVSHPYRSVVVRSVTAESRPVASIVPLELNPGDRLLLCSDGLTDFVSEDTVAHALSDGSPTVAARSLVDLALEAGGGDNVTCVVADVCEGDPHIRAGTLVGAHQNPANLIDPVAAVAQGTV</sequence>
<dbReference type="Pfam" id="PF13672">
    <property type="entry name" value="PP2C_2"/>
    <property type="match status" value="1"/>
</dbReference>
<protein>
    <submittedName>
        <fullName evidence="2">SpoIIE family protein phosphatase</fullName>
    </submittedName>
</protein>
<name>A0A7K3LZG3_9ACTN</name>
<dbReference type="SMART" id="SM00332">
    <property type="entry name" value="PP2Cc"/>
    <property type="match status" value="1"/>
</dbReference>
<gene>
    <name evidence="2" type="ORF">F7O44_04970</name>
</gene>
<dbReference type="SUPFAM" id="SSF81606">
    <property type="entry name" value="PP2C-like"/>
    <property type="match status" value="1"/>
</dbReference>
<keyword evidence="3" id="KW-1185">Reference proteome</keyword>
<dbReference type="InterPro" id="IPR015655">
    <property type="entry name" value="PP2C"/>
</dbReference>
<dbReference type="Proteomes" id="UP000460435">
    <property type="component" value="Unassembled WGS sequence"/>
</dbReference>
<dbReference type="PANTHER" id="PTHR47992">
    <property type="entry name" value="PROTEIN PHOSPHATASE"/>
    <property type="match status" value="1"/>
</dbReference>
<dbReference type="GO" id="GO:0004722">
    <property type="term" value="F:protein serine/threonine phosphatase activity"/>
    <property type="evidence" value="ECO:0007669"/>
    <property type="project" value="InterPro"/>
</dbReference>
<accession>A0A7K3LZG3</accession>
<dbReference type="InterPro" id="IPR036457">
    <property type="entry name" value="PPM-type-like_dom_sf"/>
</dbReference>
<feature type="domain" description="PPM-type phosphatase" evidence="1">
    <location>
        <begin position="3"/>
        <end position="236"/>
    </location>
</feature>
<dbReference type="PROSITE" id="PS51746">
    <property type="entry name" value="PPM_2"/>
    <property type="match status" value="1"/>
</dbReference>